<accession>A0ABR2JN70</accession>
<dbReference type="Proteomes" id="UP001390339">
    <property type="component" value="Unassembled WGS sequence"/>
</dbReference>
<feature type="region of interest" description="Disordered" evidence="1">
    <location>
        <begin position="91"/>
        <end position="325"/>
    </location>
</feature>
<feature type="compositionally biased region" description="Polar residues" evidence="1">
    <location>
        <begin position="339"/>
        <end position="350"/>
    </location>
</feature>
<proteinExistence type="predicted"/>
<evidence type="ECO:0000313" key="3">
    <source>
        <dbReference type="Proteomes" id="UP001390339"/>
    </source>
</evidence>
<evidence type="ECO:0000313" key="2">
    <source>
        <dbReference type="EMBL" id="KAK8880252.1"/>
    </source>
</evidence>
<name>A0ABR2JN70_9PEZI</name>
<sequence>MSSSHPEGQRRGSAPSLFQRLGFFKRQPKSKQVDYRERWPTVTTLVEQRSEPCFFEEPKPPKKPAKVRALRTASVSLRWLHHRLESVQDHLDHSIEAAEAKAQKRASLPEKPTAPGKSRHPYNTGVESHTRENAEREEEDMESTGTVQRLETQTTAEPSPPRPENRWRLPFKGTIKFSPPQQPAPASPTPAASEASNEGTEGDVTASHVSRPQWKSAKDRRPSKYPERKTPHGIDSDRASSTHTKKSESHHTNTPMVASPEPSLRSSKKQRPHSNHSRGTSVESSKRRQSTSKKSTPTPRTLTPMSHATTAAALPNEPAYQQTARRISGQLVQAIALLSPQSRSRTTSANRGMEHAQQQQKRDRKTPVATASGRTADNSAVTTPQDQHQADPMGEPLTMTASPEMLTTDSTLKSTKSPKAGAFRHLLGVVKGSLPPSRAVSPLSIHGDETERAKTGKQPE</sequence>
<feature type="region of interest" description="Disordered" evidence="1">
    <location>
        <begin position="432"/>
        <end position="460"/>
    </location>
</feature>
<feature type="compositionally biased region" description="Polar residues" evidence="1">
    <location>
        <begin position="372"/>
        <end position="387"/>
    </location>
</feature>
<feature type="compositionally biased region" description="Basic and acidic residues" evidence="1">
    <location>
        <begin position="446"/>
        <end position="460"/>
    </location>
</feature>
<feature type="compositionally biased region" description="Basic and acidic residues" evidence="1">
    <location>
        <begin position="216"/>
        <end position="251"/>
    </location>
</feature>
<evidence type="ECO:0000256" key="1">
    <source>
        <dbReference type="SAM" id="MobiDB-lite"/>
    </source>
</evidence>
<feature type="compositionally biased region" description="Low complexity" evidence="1">
    <location>
        <begin position="292"/>
        <end position="304"/>
    </location>
</feature>
<feature type="compositionally biased region" description="Basic and acidic residues" evidence="1">
    <location>
        <begin position="91"/>
        <end position="102"/>
    </location>
</feature>
<reference evidence="2 3" key="1">
    <citation type="journal article" date="2024" name="IMA Fungus">
        <title>Apiospora arundinis, a panoply of carbohydrate-active enzymes and secondary metabolites.</title>
        <authorList>
            <person name="Sorensen T."/>
            <person name="Petersen C."/>
            <person name="Muurmann A.T."/>
            <person name="Christiansen J.V."/>
            <person name="Brundto M.L."/>
            <person name="Overgaard C.K."/>
            <person name="Boysen A.T."/>
            <person name="Wollenberg R.D."/>
            <person name="Larsen T.O."/>
            <person name="Sorensen J.L."/>
            <person name="Nielsen K.L."/>
            <person name="Sondergaard T.E."/>
        </authorList>
    </citation>
    <scope>NUCLEOTIDE SEQUENCE [LARGE SCALE GENOMIC DNA]</scope>
    <source>
        <strain evidence="2 3">AAU 773</strain>
    </source>
</reference>
<gene>
    <name evidence="2" type="ORF">PGQ11_001546</name>
</gene>
<feature type="region of interest" description="Disordered" evidence="1">
    <location>
        <begin position="338"/>
        <end position="400"/>
    </location>
</feature>
<feature type="compositionally biased region" description="Polar residues" evidence="1">
    <location>
        <begin position="143"/>
        <end position="157"/>
    </location>
</feature>
<dbReference type="EMBL" id="JAPCWZ010000001">
    <property type="protein sequence ID" value="KAK8880252.1"/>
    <property type="molecule type" value="Genomic_DNA"/>
</dbReference>
<organism evidence="2 3">
    <name type="scientific">Apiospora arundinis</name>
    <dbReference type="NCBI Taxonomy" id="335852"/>
    <lineage>
        <taxon>Eukaryota</taxon>
        <taxon>Fungi</taxon>
        <taxon>Dikarya</taxon>
        <taxon>Ascomycota</taxon>
        <taxon>Pezizomycotina</taxon>
        <taxon>Sordariomycetes</taxon>
        <taxon>Xylariomycetidae</taxon>
        <taxon>Amphisphaeriales</taxon>
        <taxon>Apiosporaceae</taxon>
        <taxon>Apiospora</taxon>
    </lineage>
</organism>
<keyword evidence="3" id="KW-1185">Reference proteome</keyword>
<comment type="caution">
    <text evidence="2">The sequence shown here is derived from an EMBL/GenBank/DDBJ whole genome shotgun (WGS) entry which is preliminary data.</text>
</comment>
<protein>
    <submittedName>
        <fullName evidence="2">Uncharacterized protein</fullName>
    </submittedName>
</protein>
<feature type="compositionally biased region" description="Basic residues" evidence="1">
    <location>
        <begin position="266"/>
        <end position="276"/>
    </location>
</feature>